<dbReference type="InterPro" id="IPR035965">
    <property type="entry name" value="PAS-like_dom_sf"/>
</dbReference>
<sequence>MKFHTATIQWIWCLLLILIIKLPPSSAESVLSFQHFSRDKGLLGDAIFEVAQDQHGFIWFAGSRGLTRYDGKNFVHFYHDPDDLNSLSANTIYNIVASRKNFWATTSDGYLNQLLDNGSFKRFRIQWGSENQFLTPNKVLYDQKDGIWITSDRGLYLFSLSRQKFIKKYLLAKNPAMFAVTLDQTKNMILTSASDGEIYGLSLDNLDGELALIGQTPNKKSVVRILIREETWLVGRRDIFRWNRDDDTYSQIKIPETLELSGIRGAEWDVQNRLWLTSDVNGLFNYDTSSQRFRKYATDHNDPYSLGSMSLGNLLIDSQQQLWIASYDNGAFRASLSRSGFESLLATKIDKPGASRDDYCDVSEVENGELFLSACASGFRKLSADRSQFYDLTPSLTKALGIKNTRQEMNTRAHSIENENSIWIGTYDGLIHWNGTNKAKLYNPDNHGQTNAPSSVLSLHRDQENHLWIGSYSGLMRYLPETDDFEHYLKVTPSRKRVGAKIILVIKDASSDELWLGTRSQGLWKVNKKTGDSTQYNYSPENPESLSGIDVFDIAQDQQGNWWVATDTGLNKLLLDHENKKIKFKRFTRKNGLADDYILSIVSDASDHLWLATASGVIRFDIRTETSQLFNYSHGLPRGSFNISTGITSHDGDIYFGGYKGLAKINPNFTKSFLNKTESPLVVTGYGIGNHWRDVISPDKLTQLTLAHDDERLTVNFATLNYASPEFYQYQYRLTGYNQQWHYADSSNTITYMHLPAGNYLLEIKNNLDNTLVKPLKLPVLVHPAPWNSPLAYLIYSLILALIIAIFSFTQWRKFQQKTAYMKAIKLSEERMKLALKGSENVLWDWDIPSGQVYRAGLSFLGLTRKQLPSREGAFLNLVHPEDREQLNLATQSIRQGTSEQYSCEFRIQTPSKEWLWIRDKGEVAKRDAKTGEALRVTGTLQNITERKIAEEELRHLANFDTLTELPNRHHFGLKLANLIQQSNDTQSLLALLFIDLDRFKNINDSLGHQFGDDVLIAVASKMKEFLPKQAFLSRLGGDEFTIILTGINHEHEAIKTARALLDHFNRTIRVNNTDVIISLSIGISFSPSDSNNSFTLLRYADTAMYNAKISGRNAVSIFKPEMASQITKRVKLESCLHKALRNQEFYLVYQPKLSMKTGQSDSCEVLLRWKNKELGLVSPAEFIPILEDTGLIESVGDWILETACRQLSVWHKILNPELSIAINISVRQLTRQPLAERLSELLQRYQLSASRIELEITESVVMENASEMVTLLTELKELGILLSIDDFGTGYSSFAYLGQLPIDKLKIDKIFVDKIVNNKRASTLCQAIVSMAHELGLTVVAEGVEHSHQLNFLTESSCDEIQGFYFSKPLETVKFQEFLMQQDR</sequence>
<dbReference type="CDD" id="cd00130">
    <property type="entry name" value="PAS"/>
    <property type="match status" value="1"/>
</dbReference>
<dbReference type="OrthoDB" id="176203at2"/>
<dbReference type="PROSITE" id="PS50113">
    <property type="entry name" value="PAC"/>
    <property type="match status" value="1"/>
</dbReference>
<protein>
    <recommendedName>
        <fullName evidence="2">cyclic-guanylate-specific phosphodiesterase</fullName>
        <ecNumber evidence="2">3.1.4.52</ecNumber>
    </recommendedName>
</protein>
<keyword evidence="3" id="KW-0973">c-di-GMP</keyword>
<dbReference type="InterPro" id="IPR052155">
    <property type="entry name" value="Biofilm_reg_signaling"/>
</dbReference>
<dbReference type="PROSITE" id="PS50112">
    <property type="entry name" value="PAS"/>
    <property type="match status" value="1"/>
</dbReference>
<dbReference type="Pfam" id="PF08447">
    <property type="entry name" value="PAS_3"/>
    <property type="match status" value="1"/>
</dbReference>
<dbReference type="CDD" id="cd01948">
    <property type="entry name" value="EAL"/>
    <property type="match status" value="1"/>
</dbReference>
<dbReference type="InterPro" id="IPR015943">
    <property type="entry name" value="WD40/YVTN_repeat-like_dom_sf"/>
</dbReference>
<dbReference type="SMART" id="SM00267">
    <property type="entry name" value="GGDEF"/>
    <property type="match status" value="1"/>
</dbReference>
<dbReference type="GO" id="GO:0071111">
    <property type="term" value="F:cyclic-guanylate-specific phosphodiesterase activity"/>
    <property type="evidence" value="ECO:0007669"/>
    <property type="project" value="UniProtKB-EC"/>
</dbReference>
<name>A0A545UF58_9GAMM</name>
<evidence type="ECO:0000256" key="3">
    <source>
        <dbReference type="ARBA" id="ARBA00022636"/>
    </source>
</evidence>
<dbReference type="EMBL" id="VIKS01000004">
    <property type="protein sequence ID" value="TQV88098.1"/>
    <property type="molecule type" value="Genomic_DNA"/>
</dbReference>
<accession>A0A545UF58</accession>
<evidence type="ECO:0000313" key="9">
    <source>
        <dbReference type="EMBL" id="TQV88098.1"/>
    </source>
</evidence>
<evidence type="ECO:0000256" key="4">
    <source>
        <dbReference type="ARBA" id="ARBA00051114"/>
    </source>
</evidence>
<comment type="catalytic activity">
    <reaction evidence="4">
        <text>3',3'-c-di-GMP + H2O = 5'-phosphoguanylyl(3'-&gt;5')guanosine + H(+)</text>
        <dbReference type="Rhea" id="RHEA:24902"/>
        <dbReference type="ChEBI" id="CHEBI:15377"/>
        <dbReference type="ChEBI" id="CHEBI:15378"/>
        <dbReference type="ChEBI" id="CHEBI:58754"/>
        <dbReference type="ChEBI" id="CHEBI:58805"/>
        <dbReference type="EC" id="3.1.4.52"/>
    </reaction>
    <physiologicalReaction direction="left-to-right" evidence="4">
        <dbReference type="Rhea" id="RHEA:24903"/>
    </physiologicalReaction>
</comment>
<evidence type="ECO:0000259" key="7">
    <source>
        <dbReference type="PROSITE" id="PS50883"/>
    </source>
</evidence>
<dbReference type="EC" id="3.1.4.52" evidence="2"/>
<dbReference type="CDD" id="cd01949">
    <property type="entry name" value="GGDEF"/>
    <property type="match status" value="1"/>
</dbReference>
<evidence type="ECO:0000256" key="1">
    <source>
        <dbReference type="ARBA" id="ARBA00001946"/>
    </source>
</evidence>
<dbReference type="NCBIfam" id="TIGR00229">
    <property type="entry name" value="sensory_box"/>
    <property type="match status" value="1"/>
</dbReference>
<dbReference type="Pfam" id="PF00990">
    <property type="entry name" value="GGDEF"/>
    <property type="match status" value="1"/>
</dbReference>
<dbReference type="SUPFAM" id="SSF101898">
    <property type="entry name" value="NHL repeat"/>
    <property type="match status" value="1"/>
</dbReference>
<feature type="domain" description="EAL" evidence="7">
    <location>
        <begin position="1130"/>
        <end position="1384"/>
    </location>
</feature>
<keyword evidence="10" id="KW-1185">Reference proteome</keyword>
<dbReference type="InterPro" id="IPR013655">
    <property type="entry name" value="PAS_fold_3"/>
</dbReference>
<dbReference type="Pfam" id="PF07495">
    <property type="entry name" value="Y_Y_Y"/>
    <property type="match status" value="1"/>
</dbReference>
<dbReference type="InterPro" id="IPR011123">
    <property type="entry name" value="Y_Y_Y"/>
</dbReference>
<evidence type="ECO:0000259" key="8">
    <source>
        <dbReference type="PROSITE" id="PS50887"/>
    </source>
</evidence>
<evidence type="ECO:0000313" key="10">
    <source>
        <dbReference type="Proteomes" id="UP000315439"/>
    </source>
</evidence>
<evidence type="ECO:0000259" key="5">
    <source>
        <dbReference type="PROSITE" id="PS50112"/>
    </source>
</evidence>
<dbReference type="Gene3D" id="2.60.40.10">
    <property type="entry name" value="Immunoglobulins"/>
    <property type="match status" value="1"/>
</dbReference>
<dbReference type="InterPro" id="IPR000700">
    <property type="entry name" value="PAS-assoc_C"/>
</dbReference>
<comment type="caution">
    <text evidence="9">The sequence shown here is derived from an EMBL/GenBank/DDBJ whole genome shotgun (WGS) entry which is preliminary data.</text>
</comment>
<dbReference type="SMART" id="SM00052">
    <property type="entry name" value="EAL"/>
    <property type="match status" value="1"/>
</dbReference>
<proteinExistence type="predicted"/>
<dbReference type="SUPFAM" id="SSF55073">
    <property type="entry name" value="Nucleotide cyclase"/>
    <property type="match status" value="1"/>
</dbReference>
<dbReference type="Gene3D" id="3.20.20.450">
    <property type="entry name" value="EAL domain"/>
    <property type="match status" value="1"/>
</dbReference>
<dbReference type="RefSeq" id="WP_142892607.1">
    <property type="nucleotide sequence ID" value="NZ_ML660162.1"/>
</dbReference>
<gene>
    <name evidence="9" type="ORF">FLL46_06110</name>
</gene>
<organism evidence="9 10">
    <name type="scientific">Aliikangiella coralliicola</name>
    <dbReference type="NCBI Taxonomy" id="2592383"/>
    <lineage>
        <taxon>Bacteria</taxon>
        <taxon>Pseudomonadati</taxon>
        <taxon>Pseudomonadota</taxon>
        <taxon>Gammaproteobacteria</taxon>
        <taxon>Oceanospirillales</taxon>
        <taxon>Pleioneaceae</taxon>
        <taxon>Aliikangiella</taxon>
    </lineage>
</organism>
<evidence type="ECO:0000259" key="6">
    <source>
        <dbReference type="PROSITE" id="PS50113"/>
    </source>
</evidence>
<dbReference type="PANTHER" id="PTHR44757:SF2">
    <property type="entry name" value="BIOFILM ARCHITECTURE MAINTENANCE PROTEIN MBAA"/>
    <property type="match status" value="1"/>
</dbReference>
<dbReference type="InterPro" id="IPR035919">
    <property type="entry name" value="EAL_sf"/>
</dbReference>
<dbReference type="Gene3D" id="3.30.450.20">
    <property type="entry name" value="PAS domain"/>
    <property type="match status" value="1"/>
</dbReference>
<dbReference type="Pfam" id="PF00563">
    <property type="entry name" value="EAL"/>
    <property type="match status" value="1"/>
</dbReference>
<dbReference type="Gene3D" id="2.130.10.10">
    <property type="entry name" value="YVTN repeat-like/Quinoprotein amine dehydrogenase"/>
    <property type="match status" value="3"/>
</dbReference>
<dbReference type="PROSITE" id="PS50883">
    <property type="entry name" value="EAL"/>
    <property type="match status" value="1"/>
</dbReference>
<dbReference type="InterPro" id="IPR043128">
    <property type="entry name" value="Rev_trsase/Diguanyl_cyclase"/>
</dbReference>
<dbReference type="FunFam" id="3.30.70.270:FF:000001">
    <property type="entry name" value="Diguanylate cyclase domain protein"/>
    <property type="match status" value="1"/>
</dbReference>
<dbReference type="Gene3D" id="3.30.70.270">
    <property type="match status" value="1"/>
</dbReference>
<feature type="domain" description="GGDEF" evidence="8">
    <location>
        <begin position="988"/>
        <end position="1121"/>
    </location>
</feature>
<dbReference type="PANTHER" id="PTHR44757">
    <property type="entry name" value="DIGUANYLATE CYCLASE DGCP"/>
    <property type="match status" value="1"/>
</dbReference>
<feature type="domain" description="PAS" evidence="5">
    <location>
        <begin position="859"/>
        <end position="898"/>
    </location>
</feature>
<dbReference type="InterPro" id="IPR001633">
    <property type="entry name" value="EAL_dom"/>
</dbReference>
<reference evidence="9 10" key="1">
    <citation type="submission" date="2019-07" db="EMBL/GenBank/DDBJ databases">
        <title>Draft genome for Aliikangiella sp. M105.</title>
        <authorList>
            <person name="Wang G."/>
        </authorList>
    </citation>
    <scope>NUCLEOTIDE SEQUENCE [LARGE SCALE GENOMIC DNA]</scope>
    <source>
        <strain evidence="9 10">M105</strain>
    </source>
</reference>
<dbReference type="GO" id="GO:0071732">
    <property type="term" value="P:cellular response to nitric oxide"/>
    <property type="evidence" value="ECO:0007669"/>
    <property type="project" value="UniProtKB-ARBA"/>
</dbReference>
<evidence type="ECO:0000256" key="2">
    <source>
        <dbReference type="ARBA" id="ARBA00012282"/>
    </source>
</evidence>
<dbReference type="InterPro" id="IPR029787">
    <property type="entry name" value="Nucleotide_cyclase"/>
</dbReference>
<dbReference type="FunFam" id="3.20.20.450:FF:000001">
    <property type="entry name" value="Cyclic di-GMP phosphodiesterase yahA"/>
    <property type="match status" value="1"/>
</dbReference>
<dbReference type="Proteomes" id="UP000315439">
    <property type="component" value="Unassembled WGS sequence"/>
</dbReference>
<dbReference type="SUPFAM" id="SSF141868">
    <property type="entry name" value="EAL domain-like"/>
    <property type="match status" value="1"/>
</dbReference>
<dbReference type="SUPFAM" id="SSF63829">
    <property type="entry name" value="Calcium-dependent phosphotriesterase"/>
    <property type="match status" value="1"/>
</dbReference>
<comment type="cofactor">
    <cofactor evidence="1">
        <name>Mg(2+)</name>
        <dbReference type="ChEBI" id="CHEBI:18420"/>
    </cofactor>
</comment>
<dbReference type="InterPro" id="IPR000014">
    <property type="entry name" value="PAS"/>
</dbReference>
<dbReference type="InterPro" id="IPR000160">
    <property type="entry name" value="GGDEF_dom"/>
</dbReference>
<dbReference type="InterPro" id="IPR013783">
    <property type="entry name" value="Ig-like_fold"/>
</dbReference>
<dbReference type="SUPFAM" id="SSF55785">
    <property type="entry name" value="PYP-like sensor domain (PAS domain)"/>
    <property type="match status" value="1"/>
</dbReference>
<dbReference type="NCBIfam" id="TIGR00254">
    <property type="entry name" value="GGDEF"/>
    <property type="match status" value="1"/>
</dbReference>
<dbReference type="PROSITE" id="PS50887">
    <property type="entry name" value="GGDEF"/>
    <property type="match status" value="1"/>
</dbReference>
<feature type="domain" description="PAC" evidence="6">
    <location>
        <begin position="902"/>
        <end position="956"/>
    </location>
</feature>